<dbReference type="GO" id="GO:0005856">
    <property type="term" value="C:cytoskeleton"/>
    <property type="evidence" value="ECO:0007669"/>
    <property type="project" value="TreeGrafter"/>
</dbReference>
<evidence type="ECO:0000313" key="3">
    <source>
        <dbReference type="EMBL" id="RXN92263.1"/>
    </source>
</evidence>
<proteinExistence type="inferred from homology"/>
<dbReference type="PANTHER" id="PTHR10672:SF21">
    <property type="entry name" value="CLASS II ALDOLASE_ADDUCIN N-TERMINAL DOMAIN-CONTAINING PROTEIN"/>
    <property type="match status" value="1"/>
</dbReference>
<dbReference type="InterPro" id="IPR051017">
    <property type="entry name" value="Aldolase-II_Adducin_sf"/>
</dbReference>
<keyword evidence="4" id="KW-1185">Reference proteome</keyword>
<dbReference type="OrthoDB" id="8859181at2"/>
<keyword evidence="3" id="KW-0808">Transferase</keyword>
<comment type="similarity">
    <text evidence="1">Belongs to the aldolase class II family.</text>
</comment>
<evidence type="ECO:0000259" key="2">
    <source>
        <dbReference type="SMART" id="SM01007"/>
    </source>
</evidence>
<organism evidence="3 4">
    <name type="scientific">Achromobacter aloeverae</name>
    <dbReference type="NCBI Taxonomy" id="1750518"/>
    <lineage>
        <taxon>Bacteria</taxon>
        <taxon>Pseudomonadati</taxon>
        <taxon>Pseudomonadota</taxon>
        <taxon>Betaproteobacteria</taxon>
        <taxon>Burkholderiales</taxon>
        <taxon>Alcaligenaceae</taxon>
        <taxon>Achromobacter</taxon>
    </lineage>
</organism>
<evidence type="ECO:0000256" key="1">
    <source>
        <dbReference type="ARBA" id="ARBA00037961"/>
    </source>
</evidence>
<keyword evidence="3" id="KW-0489">Methyltransferase</keyword>
<comment type="caution">
    <text evidence="3">The sequence shown here is derived from an EMBL/GenBank/DDBJ whole genome shotgun (WGS) entry which is preliminary data.</text>
</comment>
<dbReference type="RefSeq" id="WP_129148225.1">
    <property type="nucleotide sequence ID" value="NZ_JBHSDO010000016.1"/>
</dbReference>
<gene>
    <name evidence="3" type="ORF">C7R54_00395</name>
</gene>
<evidence type="ECO:0000313" key="4">
    <source>
        <dbReference type="Proteomes" id="UP000290849"/>
    </source>
</evidence>
<dbReference type="SMART" id="SM01007">
    <property type="entry name" value="Aldolase_II"/>
    <property type="match status" value="1"/>
</dbReference>
<dbReference type="Pfam" id="PF00596">
    <property type="entry name" value="Aldolase_II"/>
    <property type="match status" value="1"/>
</dbReference>
<accession>A0A4Q1HP47</accession>
<dbReference type="SUPFAM" id="SSF53639">
    <property type="entry name" value="AraD/HMP-PK domain-like"/>
    <property type="match status" value="1"/>
</dbReference>
<dbReference type="GO" id="GO:0032259">
    <property type="term" value="P:methylation"/>
    <property type="evidence" value="ECO:0007669"/>
    <property type="project" value="UniProtKB-KW"/>
</dbReference>
<dbReference type="AlphaFoldDB" id="A0A4Q1HP47"/>
<feature type="domain" description="Class II aldolase/adducin N-terminal" evidence="2">
    <location>
        <begin position="21"/>
        <end position="202"/>
    </location>
</feature>
<dbReference type="PANTHER" id="PTHR10672">
    <property type="entry name" value="ADDUCIN"/>
    <property type="match status" value="1"/>
</dbReference>
<dbReference type="Proteomes" id="UP000290849">
    <property type="component" value="Unassembled WGS sequence"/>
</dbReference>
<name>A0A4Q1HP47_9BURK</name>
<dbReference type="GO" id="GO:0051015">
    <property type="term" value="F:actin filament binding"/>
    <property type="evidence" value="ECO:0007669"/>
    <property type="project" value="TreeGrafter"/>
</dbReference>
<dbReference type="InterPro" id="IPR001303">
    <property type="entry name" value="Aldolase_II/adducin_N"/>
</dbReference>
<reference evidence="3 4" key="1">
    <citation type="journal article" date="2017" name="Int. J. Syst. Evol. Microbiol.">
        <title>Achromobacter aloeverae sp. nov., isolated from the root of Aloe vera (L.) Burm.f.</title>
        <authorList>
            <person name="Kuncharoen N."/>
            <person name="Muramatsu Y."/>
            <person name="Shibata C."/>
            <person name="Kamakura Y."/>
            <person name="Nakagawa Y."/>
            <person name="Tanasupawat S."/>
        </authorList>
    </citation>
    <scope>NUCLEOTIDE SEQUENCE [LARGE SCALE GENOMIC DNA]</scope>
    <source>
        <strain evidence="3 4">AVA-1</strain>
    </source>
</reference>
<protein>
    <submittedName>
        <fullName evidence="3">rRNA adenine methyltransferase</fullName>
    </submittedName>
</protein>
<dbReference type="Gene3D" id="3.40.225.10">
    <property type="entry name" value="Class II aldolase/adducin N-terminal domain"/>
    <property type="match status" value="1"/>
</dbReference>
<dbReference type="GO" id="GO:0008168">
    <property type="term" value="F:methyltransferase activity"/>
    <property type="evidence" value="ECO:0007669"/>
    <property type="project" value="UniProtKB-KW"/>
</dbReference>
<dbReference type="EMBL" id="PYAL01000001">
    <property type="protein sequence ID" value="RXN92263.1"/>
    <property type="molecule type" value="Genomic_DNA"/>
</dbReference>
<dbReference type="InterPro" id="IPR036409">
    <property type="entry name" value="Aldolase_II/adducin_N_sf"/>
</dbReference>
<sequence>MTIAAPAPLSAIDLAVREARLDLAAAHRVAVWHDFAEGIYNHFTVAVPRREDQFLVPAFGLHWSEVRTSDLLTVDFEGQVVDGAGILQRSAYCIHAPIHAANPKHAAVLHTHMPHAGALLRLQEPFLLPLGQTEALVLDQIAYDHEYDGLARDWAEGERLARILGEKTILFMGNHGVLVTGRTVAEAYDRLYTLERAARVQLYALWTGRPLKPLSAPQLEKAQRQFHQTPLHDAAATHYKPGYQLHFEALRRLLDRREPDYRD</sequence>